<evidence type="ECO:0000313" key="1">
    <source>
        <dbReference type="EMBL" id="VEG26280.1"/>
    </source>
</evidence>
<organism evidence="1 2">
    <name type="scientific">Actinomyces howellii</name>
    <dbReference type="NCBI Taxonomy" id="52771"/>
    <lineage>
        <taxon>Bacteria</taxon>
        <taxon>Bacillati</taxon>
        <taxon>Actinomycetota</taxon>
        <taxon>Actinomycetes</taxon>
        <taxon>Actinomycetales</taxon>
        <taxon>Actinomycetaceae</taxon>
        <taxon>Actinomyces</taxon>
    </lineage>
</organism>
<dbReference type="AlphaFoldDB" id="A0A3S4QZL0"/>
<reference evidence="1 2" key="1">
    <citation type="submission" date="2018-12" db="EMBL/GenBank/DDBJ databases">
        <authorList>
            <consortium name="Pathogen Informatics"/>
        </authorList>
    </citation>
    <scope>NUCLEOTIDE SEQUENCE [LARGE SCALE GENOMIC DNA]</scope>
    <source>
        <strain evidence="1 2">NCTC11636</strain>
    </source>
</reference>
<dbReference type="EMBL" id="LR134350">
    <property type="protein sequence ID" value="VEG26280.1"/>
    <property type="molecule type" value="Genomic_DNA"/>
</dbReference>
<protein>
    <submittedName>
        <fullName evidence="1">Uncharacterized protein</fullName>
    </submittedName>
</protein>
<accession>A0A3S4QZL0</accession>
<evidence type="ECO:0000313" key="2">
    <source>
        <dbReference type="Proteomes" id="UP000266895"/>
    </source>
</evidence>
<dbReference type="KEGG" id="ahw:NCTC11636_00445"/>
<gene>
    <name evidence="1" type="ORF">NCTC11636_00445</name>
</gene>
<sequence length="33" mass="3669">MIREDSCDAVLSILSAARTRRTGDGQHGEHRDD</sequence>
<keyword evidence="2" id="KW-1185">Reference proteome</keyword>
<dbReference type="Proteomes" id="UP000266895">
    <property type="component" value="Chromosome"/>
</dbReference>
<name>A0A3S4QZL0_9ACTO</name>
<proteinExistence type="predicted"/>